<protein>
    <submittedName>
        <fullName evidence="2">Uncharacterized protein</fullName>
    </submittedName>
</protein>
<dbReference type="EMBL" id="KV460225">
    <property type="protein sequence ID" value="OBT96878.2"/>
    <property type="molecule type" value="Genomic_DNA"/>
</dbReference>
<feature type="region of interest" description="Disordered" evidence="1">
    <location>
        <begin position="1"/>
        <end position="154"/>
    </location>
</feature>
<dbReference type="GeneID" id="28838814"/>
<gene>
    <name evidence="2" type="ORF">VE01_05428</name>
</gene>
<accession>A0A1B8GM59</accession>
<proteinExistence type="predicted"/>
<reference evidence="2 3" key="1">
    <citation type="submission" date="2016-03" db="EMBL/GenBank/DDBJ databases">
        <title>Comparative genomics of Pseudogymnoascus destructans, the fungus causing white-nose syndrome of bats.</title>
        <authorList>
            <person name="Palmer J.M."/>
            <person name="Drees K.P."/>
            <person name="Foster J.T."/>
            <person name="Lindner D.L."/>
        </authorList>
    </citation>
    <scope>NUCLEOTIDE SEQUENCE [LARGE SCALE GENOMIC DNA]</scope>
    <source>
        <strain evidence="2 3">UAMH 10579</strain>
    </source>
</reference>
<feature type="compositionally biased region" description="Polar residues" evidence="1">
    <location>
        <begin position="1"/>
        <end position="10"/>
    </location>
</feature>
<feature type="compositionally biased region" description="Basic and acidic residues" evidence="1">
    <location>
        <begin position="57"/>
        <end position="76"/>
    </location>
</feature>
<organism evidence="2 3">
    <name type="scientific">Pseudogymnoascus verrucosus</name>
    <dbReference type="NCBI Taxonomy" id="342668"/>
    <lineage>
        <taxon>Eukaryota</taxon>
        <taxon>Fungi</taxon>
        <taxon>Dikarya</taxon>
        <taxon>Ascomycota</taxon>
        <taxon>Pezizomycotina</taxon>
        <taxon>Leotiomycetes</taxon>
        <taxon>Thelebolales</taxon>
        <taxon>Thelebolaceae</taxon>
        <taxon>Pseudogymnoascus</taxon>
    </lineage>
</organism>
<evidence type="ECO:0000313" key="2">
    <source>
        <dbReference type="EMBL" id="OBT96878.2"/>
    </source>
</evidence>
<evidence type="ECO:0000313" key="3">
    <source>
        <dbReference type="Proteomes" id="UP000091956"/>
    </source>
</evidence>
<keyword evidence="3" id="KW-1185">Reference proteome</keyword>
<sequence>MSQPTNTKLMDTSPGGESFNQYDEATVFTSPNTEQKPNFGDDAIPPRGPALSAQQKTARERKDHRDQNRRYEEAISEHGFGGTTMGTTHTTTSTRPRRGSVDDNGESGVNITATREEQQQQRRHSSYETSPEVEEKEVRDRKRQGYGEGSGVGG</sequence>
<reference evidence="3" key="2">
    <citation type="journal article" date="2018" name="Nat. Commun.">
        <title>Extreme sensitivity to ultraviolet light in the fungal pathogen causing white-nose syndrome of bats.</title>
        <authorList>
            <person name="Palmer J.M."/>
            <person name="Drees K.P."/>
            <person name="Foster J.T."/>
            <person name="Lindner D.L."/>
        </authorList>
    </citation>
    <scope>NUCLEOTIDE SEQUENCE [LARGE SCALE GENOMIC DNA]</scope>
    <source>
        <strain evidence="3">UAMH 10579</strain>
    </source>
</reference>
<feature type="compositionally biased region" description="Basic and acidic residues" evidence="1">
    <location>
        <begin position="136"/>
        <end position="145"/>
    </location>
</feature>
<dbReference type="RefSeq" id="XP_059319717.1">
    <property type="nucleotide sequence ID" value="XM_059463701.1"/>
</dbReference>
<name>A0A1B8GM59_9PEZI</name>
<feature type="compositionally biased region" description="Polar residues" evidence="1">
    <location>
        <begin position="18"/>
        <end position="36"/>
    </location>
</feature>
<dbReference type="Proteomes" id="UP000091956">
    <property type="component" value="Unassembled WGS sequence"/>
</dbReference>
<feature type="compositionally biased region" description="Low complexity" evidence="1">
    <location>
        <begin position="85"/>
        <end position="94"/>
    </location>
</feature>
<dbReference type="AlphaFoldDB" id="A0A1B8GM59"/>
<evidence type="ECO:0000256" key="1">
    <source>
        <dbReference type="SAM" id="MobiDB-lite"/>
    </source>
</evidence>